<dbReference type="Proteomes" id="UP000198704">
    <property type="component" value="Unassembled WGS sequence"/>
</dbReference>
<organism evidence="1 2">
    <name type="scientific">Methylobacterium phyllostachyos</name>
    <dbReference type="NCBI Taxonomy" id="582672"/>
    <lineage>
        <taxon>Bacteria</taxon>
        <taxon>Pseudomonadati</taxon>
        <taxon>Pseudomonadota</taxon>
        <taxon>Alphaproteobacteria</taxon>
        <taxon>Hyphomicrobiales</taxon>
        <taxon>Methylobacteriaceae</taxon>
        <taxon>Methylobacterium</taxon>
    </lineage>
</organism>
<accession>A0A1G9RV16</accession>
<sequence length="130" mass="14625">MHVMDTKSWTSDQCKEFVREANETVEDVKATGEPWDAYIRRVSPEYDLIQVVWPDKRGRGGCSFGVVKGLGLLMLIGQGTKPVTLRKLRFRLRDYDTAYMTWAMYGDGRSKHPDAVELVDAAAKGAPRSA</sequence>
<dbReference type="STRING" id="582672.SAMN05216360_101385"/>
<proteinExistence type="predicted"/>
<dbReference type="EMBL" id="FNHS01000001">
    <property type="protein sequence ID" value="SDM26880.1"/>
    <property type="molecule type" value="Genomic_DNA"/>
</dbReference>
<name>A0A1G9RV16_9HYPH</name>
<gene>
    <name evidence="1" type="ORF">SAMN05216360_101385</name>
</gene>
<protein>
    <submittedName>
        <fullName evidence="1">Uncharacterized protein</fullName>
    </submittedName>
</protein>
<evidence type="ECO:0000313" key="2">
    <source>
        <dbReference type="Proteomes" id="UP000198704"/>
    </source>
</evidence>
<reference evidence="2" key="1">
    <citation type="submission" date="2016-10" db="EMBL/GenBank/DDBJ databases">
        <authorList>
            <person name="Varghese N."/>
            <person name="Submissions S."/>
        </authorList>
    </citation>
    <scope>NUCLEOTIDE SEQUENCE [LARGE SCALE GENOMIC DNA]</scope>
    <source>
        <strain evidence="2">BL47</strain>
    </source>
</reference>
<dbReference type="AlphaFoldDB" id="A0A1G9RV16"/>
<evidence type="ECO:0000313" key="1">
    <source>
        <dbReference type="EMBL" id="SDM26880.1"/>
    </source>
</evidence>
<keyword evidence="2" id="KW-1185">Reference proteome</keyword>